<organism evidence="2 3">
    <name type="scientific">Aegilops tauschii subsp. strangulata</name>
    <name type="common">Goatgrass</name>
    <dbReference type="NCBI Taxonomy" id="200361"/>
    <lineage>
        <taxon>Eukaryota</taxon>
        <taxon>Viridiplantae</taxon>
        <taxon>Streptophyta</taxon>
        <taxon>Embryophyta</taxon>
        <taxon>Tracheophyta</taxon>
        <taxon>Spermatophyta</taxon>
        <taxon>Magnoliopsida</taxon>
        <taxon>Liliopsida</taxon>
        <taxon>Poales</taxon>
        <taxon>Poaceae</taxon>
        <taxon>BOP clade</taxon>
        <taxon>Pooideae</taxon>
        <taxon>Triticodae</taxon>
        <taxon>Triticeae</taxon>
        <taxon>Triticinae</taxon>
        <taxon>Aegilops</taxon>
    </lineage>
</organism>
<dbReference type="Proteomes" id="UP000015105">
    <property type="component" value="Chromosome 5D"/>
</dbReference>
<keyword evidence="3" id="KW-1185">Reference proteome</keyword>
<reference evidence="2" key="3">
    <citation type="journal article" date="2017" name="Nature">
        <title>Genome sequence of the progenitor of the wheat D genome Aegilops tauschii.</title>
        <authorList>
            <person name="Luo M.C."/>
            <person name="Gu Y.Q."/>
            <person name="Puiu D."/>
            <person name="Wang H."/>
            <person name="Twardziok S.O."/>
            <person name="Deal K.R."/>
            <person name="Huo N."/>
            <person name="Zhu T."/>
            <person name="Wang L."/>
            <person name="Wang Y."/>
            <person name="McGuire P.E."/>
            <person name="Liu S."/>
            <person name="Long H."/>
            <person name="Ramasamy R.K."/>
            <person name="Rodriguez J.C."/>
            <person name="Van S.L."/>
            <person name="Yuan L."/>
            <person name="Wang Z."/>
            <person name="Xia Z."/>
            <person name="Xiao L."/>
            <person name="Anderson O.D."/>
            <person name="Ouyang S."/>
            <person name="Liang Y."/>
            <person name="Zimin A.V."/>
            <person name="Pertea G."/>
            <person name="Qi P."/>
            <person name="Bennetzen J.L."/>
            <person name="Dai X."/>
            <person name="Dawson M.W."/>
            <person name="Muller H.G."/>
            <person name="Kugler K."/>
            <person name="Rivarola-Duarte L."/>
            <person name="Spannagl M."/>
            <person name="Mayer K.F.X."/>
            <person name="Lu F.H."/>
            <person name="Bevan M.W."/>
            <person name="Leroy P."/>
            <person name="Li P."/>
            <person name="You F.M."/>
            <person name="Sun Q."/>
            <person name="Liu Z."/>
            <person name="Lyons E."/>
            <person name="Wicker T."/>
            <person name="Salzberg S.L."/>
            <person name="Devos K.M."/>
            <person name="Dvorak J."/>
        </authorList>
    </citation>
    <scope>NUCLEOTIDE SEQUENCE [LARGE SCALE GENOMIC DNA]</scope>
    <source>
        <strain evidence="2">cv. AL8/78</strain>
    </source>
</reference>
<reference evidence="3" key="1">
    <citation type="journal article" date="2014" name="Science">
        <title>Ancient hybridizations among the ancestral genomes of bread wheat.</title>
        <authorList>
            <consortium name="International Wheat Genome Sequencing Consortium,"/>
            <person name="Marcussen T."/>
            <person name="Sandve S.R."/>
            <person name="Heier L."/>
            <person name="Spannagl M."/>
            <person name="Pfeifer M."/>
            <person name="Jakobsen K.S."/>
            <person name="Wulff B.B."/>
            <person name="Steuernagel B."/>
            <person name="Mayer K.F."/>
            <person name="Olsen O.A."/>
        </authorList>
    </citation>
    <scope>NUCLEOTIDE SEQUENCE [LARGE SCALE GENOMIC DNA]</scope>
    <source>
        <strain evidence="3">cv. AL8/78</strain>
    </source>
</reference>
<reference evidence="3" key="2">
    <citation type="journal article" date="2017" name="Nat. Plants">
        <title>The Aegilops tauschii genome reveals multiple impacts of transposons.</title>
        <authorList>
            <person name="Zhao G."/>
            <person name="Zou C."/>
            <person name="Li K."/>
            <person name="Wang K."/>
            <person name="Li T."/>
            <person name="Gao L."/>
            <person name="Zhang X."/>
            <person name="Wang H."/>
            <person name="Yang Z."/>
            <person name="Liu X."/>
            <person name="Jiang W."/>
            <person name="Mao L."/>
            <person name="Kong X."/>
            <person name="Jiao Y."/>
            <person name="Jia J."/>
        </authorList>
    </citation>
    <scope>NUCLEOTIDE SEQUENCE [LARGE SCALE GENOMIC DNA]</scope>
    <source>
        <strain evidence="3">cv. AL8/78</strain>
    </source>
</reference>
<keyword evidence="1" id="KW-0812">Transmembrane</keyword>
<name>A0A453KTJ8_AEGTS</name>
<proteinExistence type="predicted"/>
<feature type="transmembrane region" description="Helical" evidence="1">
    <location>
        <begin position="24"/>
        <end position="42"/>
    </location>
</feature>
<dbReference type="EnsemblPlants" id="AET5Gv20510300.1">
    <property type="protein sequence ID" value="AET5Gv20510300.1"/>
    <property type="gene ID" value="AET5Gv20510300"/>
</dbReference>
<keyword evidence="1" id="KW-0472">Membrane</keyword>
<accession>A0A453KTJ8</accession>
<dbReference type="Gramene" id="AET5Gv20510300.1">
    <property type="protein sequence ID" value="AET5Gv20510300.1"/>
    <property type="gene ID" value="AET5Gv20510300"/>
</dbReference>
<dbReference type="AlphaFoldDB" id="A0A453KTJ8"/>
<reference evidence="2" key="5">
    <citation type="journal article" date="2021" name="G3 (Bethesda)">
        <title>Aegilops tauschii genome assembly Aet v5.0 features greater sequence contiguity and improved annotation.</title>
        <authorList>
            <person name="Wang L."/>
            <person name="Zhu T."/>
            <person name="Rodriguez J.C."/>
            <person name="Deal K.R."/>
            <person name="Dubcovsky J."/>
            <person name="McGuire P.E."/>
            <person name="Lux T."/>
            <person name="Spannagl M."/>
            <person name="Mayer K.F.X."/>
            <person name="Baldrich P."/>
            <person name="Meyers B.C."/>
            <person name="Huo N."/>
            <person name="Gu Y.Q."/>
            <person name="Zhou H."/>
            <person name="Devos K.M."/>
            <person name="Bennetzen J.L."/>
            <person name="Unver T."/>
            <person name="Budak H."/>
            <person name="Gulick P.J."/>
            <person name="Galiba G."/>
            <person name="Kalapos B."/>
            <person name="Nelson D.R."/>
            <person name="Li P."/>
            <person name="You F.M."/>
            <person name="Luo M.C."/>
            <person name="Dvorak J."/>
        </authorList>
    </citation>
    <scope>NUCLEOTIDE SEQUENCE [LARGE SCALE GENOMIC DNA]</scope>
    <source>
        <strain evidence="2">cv. AL8/78</strain>
    </source>
</reference>
<keyword evidence="1" id="KW-1133">Transmembrane helix</keyword>
<protein>
    <submittedName>
        <fullName evidence="2">Uncharacterized protein</fullName>
    </submittedName>
</protein>
<evidence type="ECO:0000256" key="1">
    <source>
        <dbReference type="SAM" id="Phobius"/>
    </source>
</evidence>
<evidence type="ECO:0000313" key="3">
    <source>
        <dbReference type="Proteomes" id="UP000015105"/>
    </source>
</evidence>
<evidence type="ECO:0000313" key="2">
    <source>
        <dbReference type="EnsemblPlants" id="AET5Gv20510300.1"/>
    </source>
</evidence>
<reference evidence="2" key="4">
    <citation type="submission" date="2019-03" db="UniProtKB">
        <authorList>
            <consortium name="EnsemblPlants"/>
        </authorList>
    </citation>
    <scope>IDENTIFICATION</scope>
</reference>
<sequence>MVFPLFTAALSTSPDIWCQTVAPFLIYSIIEFVIFVALIVQVREEGWTSRMRERGSIEKKEE</sequence>